<evidence type="ECO:0000313" key="1">
    <source>
        <dbReference type="EMBL" id="RCW33261.1"/>
    </source>
</evidence>
<keyword evidence="2" id="KW-1185">Reference proteome</keyword>
<comment type="caution">
    <text evidence="1">The sequence shown here is derived from an EMBL/GenBank/DDBJ whole genome shotgun (WGS) entry which is preliminary data.</text>
</comment>
<name>A0A368V2P2_9BACT</name>
<dbReference type="Proteomes" id="UP000252733">
    <property type="component" value="Unassembled WGS sequence"/>
</dbReference>
<evidence type="ECO:0000313" key="2">
    <source>
        <dbReference type="Proteomes" id="UP000252733"/>
    </source>
</evidence>
<dbReference type="AlphaFoldDB" id="A0A368V2P2"/>
<gene>
    <name evidence="1" type="ORF">DFO77_11326</name>
</gene>
<sequence length="67" mass="8103">MLFYLVSVHKLSVFDVFEPESSNSRRVKNLNRSPGVAFVRFFEQKTNKKHNRDENLDFKQQRRSWTL</sequence>
<reference evidence="1 2" key="1">
    <citation type="submission" date="2018-07" db="EMBL/GenBank/DDBJ databases">
        <title>Freshwater and sediment microbial communities from various areas in North America, analyzing microbe dynamics in response to fracking.</title>
        <authorList>
            <person name="Lamendella R."/>
        </authorList>
    </citation>
    <scope>NUCLEOTIDE SEQUENCE [LARGE SCALE GENOMIC DNA]</scope>
    <source>
        <strain evidence="1 2">160A</strain>
    </source>
</reference>
<accession>A0A368V2P2</accession>
<dbReference type="EMBL" id="QPIZ01000013">
    <property type="protein sequence ID" value="RCW33261.1"/>
    <property type="molecule type" value="Genomic_DNA"/>
</dbReference>
<organism evidence="1 2">
    <name type="scientific">Marinilabilia salmonicolor</name>
    <dbReference type="NCBI Taxonomy" id="989"/>
    <lineage>
        <taxon>Bacteria</taxon>
        <taxon>Pseudomonadati</taxon>
        <taxon>Bacteroidota</taxon>
        <taxon>Bacteroidia</taxon>
        <taxon>Marinilabiliales</taxon>
        <taxon>Marinilabiliaceae</taxon>
        <taxon>Marinilabilia</taxon>
    </lineage>
</organism>
<protein>
    <submittedName>
        <fullName evidence="1">Uncharacterized protein</fullName>
    </submittedName>
</protein>
<proteinExistence type="predicted"/>